<evidence type="ECO:0000313" key="8">
    <source>
        <dbReference type="EMBL" id="RFU73805.1"/>
    </source>
</evidence>
<accession>A0A395NCI7</accession>
<keyword evidence="6" id="KW-0325">Glycoprotein</keyword>
<evidence type="ECO:0000256" key="2">
    <source>
        <dbReference type="ARBA" id="ARBA00022692"/>
    </source>
</evidence>
<evidence type="ECO:0000256" key="5">
    <source>
        <dbReference type="ARBA" id="ARBA00023136"/>
    </source>
</evidence>
<feature type="non-terminal residue" evidence="8">
    <location>
        <position position="574"/>
    </location>
</feature>
<evidence type="ECO:0000313" key="9">
    <source>
        <dbReference type="Proteomes" id="UP000266272"/>
    </source>
</evidence>
<evidence type="ECO:0000256" key="3">
    <source>
        <dbReference type="ARBA" id="ARBA00022729"/>
    </source>
</evidence>
<gene>
    <name evidence="8" type="ORF">TARUN_8451</name>
</gene>
<dbReference type="GO" id="GO:0005886">
    <property type="term" value="C:plasma membrane"/>
    <property type="evidence" value="ECO:0007669"/>
    <property type="project" value="TreeGrafter"/>
</dbReference>
<feature type="domain" description="WSC" evidence="7">
    <location>
        <begin position="109"/>
        <end position="203"/>
    </location>
</feature>
<dbReference type="AlphaFoldDB" id="A0A395NCI7"/>
<keyword evidence="9" id="KW-1185">Reference proteome</keyword>
<comment type="subcellular location">
    <subcellularLocation>
        <location evidence="1">Membrane</location>
        <topology evidence="1">Single-pass membrane protein</topology>
    </subcellularLocation>
</comment>
<dbReference type="STRING" id="490622.A0A395NCI7"/>
<keyword evidence="2" id="KW-0812">Transmembrane</keyword>
<comment type="caution">
    <text evidence="8">The sequence shown here is derived from an EMBL/GenBank/DDBJ whole genome shotgun (WGS) entry which is preliminary data.</text>
</comment>
<keyword evidence="3" id="KW-0732">Signal</keyword>
<keyword evidence="5" id="KW-0472">Membrane</keyword>
<dbReference type="OrthoDB" id="74764at2759"/>
<feature type="domain" description="WSC" evidence="7">
    <location>
        <begin position="7"/>
        <end position="96"/>
    </location>
</feature>
<evidence type="ECO:0000259" key="7">
    <source>
        <dbReference type="PROSITE" id="PS51212"/>
    </source>
</evidence>
<name>A0A395NCI7_TRIAR</name>
<protein>
    <submittedName>
        <fullName evidence="8">Wsc domain-containing</fullName>
    </submittedName>
</protein>
<reference evidence="8 9" key="1">
    <citation type="journal article" date="2018" name="PLoS Pathog.">
        <title>Evolution of structural diversity of trichothecenes, a family of toxins produced by plant pathogenic and entomopathogenic fungi.</title>
        <authorList>
            <person name="Proctor R.H."/>
            <person name="McCormick S.P."/>
            <person name="Kim H.S."/>
            <person name="Cardoza R.E."/>
            <person name="Stanley A.M."/>
            <person name="Lindo L."/>
            <person name="Kelly A."/>
            <person name="Brown D.W."/>
            <person name="Lee T."/>
            <person name="Vaughan M.M."/>
            <person name="Alexander N.J."/>
            <person name="Busman M."/>
            <person name="Gutierrez S."/>
        </authorList>
    </citation>
    <scope>NUCLEOTIDE SEQUENCE [LARGE SCALE GENOMIC DNA]</scope>
    <source>
        <strain evidence="8 9">IBT 40837</strain>
    </source>
</reference>
<proteinExistence type="predicted"/>
<dbReference type="EMBL" id="PXOA01000601">
    <property type="protein sequence ID" value="RFU73805.1"/>
    <property type="molecule type" value="Genomic_DNA"/>
</dbReference>
<dbReference type="PANTHER" id="PTHR24269">
    <property type="entry name" value="KREMEN PROTEIN"/>
    <property type="match status" value="1"/>
</dbReference>
<organism evidence="8 9">
    <name type="scientific">Trichoderma arundinaceum</name>
    <dbReference type="NCBI Taxonomy" id="490622"/>
    <lineage>
        <taxon>Eukaryota</taxon>
        <taxon>Fungi</taxon>
        <taxon>Dikarya</taxon>
        <taxon>Ascomycota</taxon>
        <taxon>Pezizomycotina</taxon>
        <taxon>Sordariomycetes</taxon>
        <taxon>Hypocreomycetidae</taxon>
        <taxon>Hypocreales</taxon>
        <taxon>Hypocreaceae</taxon>
        <taxon>Trichoderma</taxon>
    </lineage>
</organism>
<feature type="domain" description="WSC" evidence="7">
    <location>
        <begin position="459"/>
        <end position="556"/>
    </location>
</feature>
<dbReference type="SMART" id="SM00321">
    <property type="entry name" value="WSC"/>
    <property type="match status" value="5"/>
</dbReference>
<dbReference type="PANTHER" id="PTHR24269:SF16">
    <property type="entry name" value="PROTEIN SLG1"/>
    <property type="match status" value="1"/>
</dbReference>
<dbReference type="Proteomes" id="UP000266272">
    <property type="component" value="Unassembled WGS sequence"/>
</dbReference>
<keyword evidence="4" id="KW-1133">Transmembrane helix</keyword>
<feature type="domain" description="WSC" evidence="7">
    <location>
        <begin position="349"/>
        <end position="443"/>
    </location>
</feature>
<evidence type="ECO:0000256" key="4">
    <source>
        <dbReference type="ARBA" id="ARBA00022989"/>
    </source>
</evidence>
<dbReference type="Pfam" id="PF01822">
    <property type="entry name" value="WSC"/>
    <property type="match status" value="5"/>
</dbReference>
<evidence type="ECO:0000256" key="6">
    <source>
        <dbReference type="ARBA" id="ARBA00023180"/>
    </source>
</evidence>
<dbReference type="InterPro" id="IPR002889">
    <property type="entry name" value="WSC_carb-bd"/>
</dbReference>
<dbReference type="PROSITE" id="PS51212">
    <property type="entry name" value="WSC"/>
    <property type="match status" value="5"/>
</dbReference>
<evidence type="ECO:0000256" key="1">
    <source>
        <dbReference type="ARBA" id="ARBA00004167"/>
    </source>
</evidence>
<feature type="domain" description="WSC" evidence="7">
    <location>
        <begin position="231"/>
        <end position="322"/>
    </location>
</feature>
<sequence>MGGRIRDATSRNSDVGRTIGAASITDDAMTNQECADYCFGLNFPYAGTEYYTQCYCGSSLATGGTNATATDCNTPCGGNATEACGGPNRLTLYKSASVTGPQVNPGPNGWKSQGCYSEGTTGRALTSAFNGVANAQMTVASCTTGCKAAGYTFAGLEYGGECYCGKKISNGAVPATSGCTMTCNGNSTELCGGPGHLNLYSFGDSLESATSSAGQPAVTGACPAQPALVGKYNWYGCYTEGSTGRALSAKTYADDDMTLESCATFCAAYAYFGVEYSRECYCGNSFGTGSKLTAASDCSMTCGGDNCDFCGAGNRLSVYSVNAPGSGTSSVPASTTSSATQQPTGFPQGWQPYGCWVDGVNGRILNTQLPDDADLTLESCAQSCSSKGYTIAGAEYSKQCFCGNNIVNGGVKATAATQCNTPCAGDSSEICGGGGRMSIISKGPPTVQAPPGPVQIVGNWTYQGCYQDNVNQKRTFFWQNIFANTMTPKQCLDRCAAFGYMAAGLEYGQECYCGDPQNIKTSGAQKMPESDCGVPCPGDGSAICGGGSRLTTYFWTGTPFYSWDFPAAGSAAAG</sequence>
<dbReference type="InterPro" id="IPR051836">
    <property type="entry name" value="Kremen_rcpt"/>
</dbReference>